<reference evidence="9" key="2">
    <citation type="submission" date="2021-11" db="EMBL/GenBank/DDBJ databases">
        <authorList>
            <person name="Gilroy R."/>
        </authorList>
    </citation>
    <scope>NUCLEOTIDE SEQUENCE</scope>
    <source>
        <strain evidence="9">150</strain>
    </source>
</reference>
<evidence type="ECO:0000256" key="6">
    <source>
        <dbReference type="ARBA" id="ARBA00023136"/>
    </source>
</evidence>
<comment type="subcellular location">
    <subcellularLocation>
        <location evidence="1 7">Cell membrane</location>
        <topology evidence="1 7">Multi-pass membrane protein</topology>
    </subcellularLocation>
</comment>
<dbReference type="InterPro" id="IPR051322">
    <property type="entry name" value="AA_ABC_Transporter_Permease"/>
</dbReference>
<dbReference type="GO" id="GO:0048473">
    <property type="term" value="P:D-methionine transmembrane transport"/>
    <property type="evidence" value="ECO:0007669"/>
    <property type="project" value="TreeGrafter"/>
</dbReference>
<dbReference type="Gene3D" id="1.10.3720.10">
    <property type="entry name" value="MetI-like"/>
    <property type="match status" value="1"/>
</dbReference>
<evidence type="ECO:0000256" key="7">
    <source>
        <dbReference type="RuleBase" id="RU363032"/>
    </source>
</evidence>
<evidence type="ECO:0000256" key="1">
    <source>
        <dbReference type="ARBA" id="ARBA00004651"/>
    </source>
</evidence>
<dbReference type="GO" id="GO:0005886">
    <property type="term" value="C:plasma membrane"/>
    <property type="evidence" value="ECO:0007669"/>
    <property type="project" value="UniProtKB-SubCell"/>
</dbReference>
<keyword evidence="2 7" id="KW-0813">Transport</keyword>
<dbReference type="EMBL" id="JAJJVO010000114">
    <property type="protein sequence ID" value="MCC9274148.1"/>
    <property type="molecule type" value="Genomic_DNA"/>
</dbReference>
<feature type="transmembrane region" description="Helical" evidence="7">
    <location>
        <begin position="95"/>
        <end position="113"/>
    </location>
</feature>
<evidence type="ECO:0000256" key="5">
    <source>
        <dbReference type="ARBA" id="ARBA00022989"/>
    </source>
</evidence>
<reference evidence="9" key="1">
    <citation type="journal article" date="2021" name="PeerJ">
        <title>Extensive microbial diversity within the chicken gut microbiome revealed by metagenomics and culture.</title>
        <authorList>
            <person name="Gilroy R."/>
            <person name="Ravi A."/>
            <person name="Getino M."/>
            <person name="Pursley I."/>
            <person name="Horton D.L."/>
            <person name="Alikhan N.F."/>
            <person name="Baker D."/>
            <person name="Gharbi K."/>
            <person name="Hall N."/>
            <person name="Watson M."/>
            <person name="Adriaenssens E.M."/>
            <person name="Foster-Nyarko E."/>
            <person name="Jarju S."/>
            <person name="Secka A."/>
            <person name="Antonio M."/>
            <person name="Oren A."/>
            <person name="Chaudhuri R.R."/>
            <person name="La Ragione R."/>
            <person name="Hildebrand F."/>
            <person name="Pallen M.J."/>
        </authorList>
    </citation>
    <scope>NUCLEOTIDE SEQUENCE</scope>
    <source>
        <strain evidence="9">150</strain>
    </source>
</reference>
<dbReference type="PROSITE" id="PS50928">
    <property type="entry name" value="ABC_TM1"/>
    <property type="match status" value="1"/>
</dbReference>
<name>A0A9E3ZU72_9ENTE</name>
<evidence type="ECO:0000313" key="10">
    <source>
        <dbReference type="Proteomes" id="UP000813384"/>
    </source>
</evidence>
<feature type="transmembrane region" description="Helical" evidence="7">
    <location>
        <begin position="192"/>
        <end position="212"/>
    </location>
</feature>
<comment type="similarity">
    <text evidence="7">Belongs to the binding-protein-dependent transport system permease family.</text>
</comment>
<organism evidence="9 10">
    <name type="scientific">Enterococcus aquimarinus</name>
    <dbReference type="NCBI Taxonomy" id="328396"/>
    <lineage>
        <taxon>Bacteria</taxon>
        <taxon>Bacillati</taxon>
        <taxon>Bacillota</taxon>
        <taxon>Bacilli</taxon>
        <taxon>Lactobacillales</taxon>
        <taxon>Enterococcaceae</taxon>
        <taxon>Enterococcus</taxon>
    </lineage>
</organism>
<dbReference type="SUPFAM" id="SSF161098">
    <property type="entry name" value="MetI-like"/>
    <property type="match status" value="1"/>
</dbReference>
<dbReference type="Proteomes" id="UP000813384">
    <property type="component" value="Unassembled WGS sequence"/>
</dbReference>
<feature type="domain" description="ABC transmembrane type-1" evidence="8">
    <location>
        <begin position="18"/>
        <end position="212"/>
    </location>
</feature>
<evidence type="ECO:0000256" key="4">
    <source>
        <dbReference type="ARBA" id="ARBA00022692"/>
    </source>
</evidence>
<dbReference type="Pfam" id="PF00528">
    <property type="entry name" value="BPD_transp_1"/>
    <property type="match status" value="1"/>
</dbReference>
<evidence type="ECO:0000256" key="2">
    <source>
        <dbReference type="ARBA" id="ARBA00022448"/>
    </source>
</evidence>
<dbReference type="InterPro" id="IPR000515">
    <property type="entry name" value="MetI-like"/>
</dbReference>
<sequence length="223" mass="24921">MSLQEQLVYYWPELVLSLEQTAIMMGISLSVALLVGLPLGMALYLTHPKVQQREHWAYWVFNALISIIRSFPFLLFVVVLIPVVRFLIGRAFGPVPASFPLSIVAIAIFARLVEQVLLDIPNEIRLLADSLGATTRQYIWHFLLVEGRSGLVLAFTTTIVSMTSYSTVMGIVGGGGIGDFAIRYGYQSYQYGIMYVAILIMVGFVFVVQMLGNQLAHQLDKRK</sequence>
<comment type="caution">
    <text evidence="9">The sequence shown here is derived from an EMBL/GenBank/DDBJ whole genome shotgun (WGS) entry which is preliminary data.</text>
</comment>
<feature type="transmembrane region" description="Helical" evidence="7">
    <location>
        <begin position="151"/>
        <end position="172"/>
    </location>
</feature>
<protein>
    <submittedName>
        <fullName evidence="9">ABC transporter permease subunit</fullName>
    </submittedName>
</protein>
<evidence type="ECO:0000259" key="8">
    <source>
        <dbReference type="PROSITE" id="PS50928"/>
    </source>
</evidence>
<dbReference type="AlphaFoldDB" id="A0A9E3ZU72"/>
<accession>A0A9E3ZU72</accession>
<keyword evidence="4 7" id="KW-0812">Transmembrane</keyword>
<feature type="transmembrane region" description="Helical" evidence="7">
    <location>
        <begin position="56"/>
        <end position="83"/>
    </location>
</feature>
<proteinExistence type="inferred from homology"/>
<evidence type="ECO:0000256" key="3">
    <source>
        <dbReference type="ARBA" id="ARBA00022475"/>
    </source>
</evidence>
<dbReference type="PANTHER" id="PTHR30450">
    <property type="entry name" value="ABC TRANSPORTER PERMEASE"/>
    <property type="match status" value="1"/>
</dbReference>
<keyword evidence="3" id="KW-1003">Cell membrane</keyword>
<dbReference type="InterPro" id="IPR035906">
    <property type="entry name" value="MetI-like_sf"/>
</dbReference>
<keyword evidence="6 7" id="KW-0472">Membrane</keyword>
<gene>
    <name evidence="9" type="ORF">K8V42_07630</name>
</gene>
<keyword evidence="5 7" id="KW-1133">Transmembrane helix</keyword>
<dbReference type="PANTHER" id="PTHR30450:SF1">
    <property type="entry name" value="D-METHIONINE TRANSPORT SYSTEM PERMEASE PROTEIN METI-RELATED"/>
    <property type="match status" value="1"/>
</dbReference>
<dbReference type="CDD" id="cd06261">
    <property type="entry name" value="TM_PBP2"/>
    <property type="match status" value="1"/>
</dbReference>
<evidence type="ECO:0000313" key="9">
    <source>
        <dbReference type="EMBL" id="MCC9274148.1"/>
    </source>
</evidence>
<feature type="transmembrane region" description="Helical" evidence="7">
    <location>
        <begin position="20"/>
        <end position="44"/>
    </location>
</feature>